<dbReference type="SUPFAM" id="SSF53850">
    <property type="entry name" value="Periplasmic binding protein-like II"/>
    <property type="match status" value="1"/>
</dbReference>
<dbReference type="OrthoDB" id="4131546at2"/>
<keyword evidence="4" id="KW-0804">Transcription</keyword>
<dbReference type="GO" id="GO:0032993">
    <property type="term" value="C:protein-DNA complex"/>
    <property type="evidence" value="ECO:0007669"/>
    <property type="project" value="TreeGrafter"/>
</dbReference>
<dbReference type="Pfam" id="PF03466">
    <property type="entry name" value="LysR_substrate"/>
    <property type="match status" value="1"/>
</dbReference>
<evidence type="ECO:0000313" key="6">
    <source>
        <dbReference type="EMBL" id="PXY38033.1"/>
    </source>
</evidence>
<dbReference type="PANTHER" id="PTHR30346">
    <property type="entry name" value="TRANSCRIPTIONAL DUAL REGULATOR HCAR-RELATED"/>
    <property type="match status" value="1"/>
</dbReference>
<organism evidence="6 7">
    <name type="scientific">Prauserella flavalba</name>
    <dbReference type="NCBI Taxonomy" id="1477506"/>
    <lineage>
        <taxon>Bacteria</taxon>
        <taxon>Bacillati</taxon>
        <taxon>Actinomycetota</taxon>
        <taxon>Actinomycetes</taxon>
        <taxon>Pseudonocardiales</taxon>
        <taxon>Pseudonocardiaceae</taxon>
        <taxon>Prauserella</taxon>
    </lineage>
</organism>
<evidence type="ECO:0000256" key="3">
    <source>
        <dbReference type="ARBA" id="ARBA00023125"/>
    </source>
</evidence>
<dbReference type="Proteomes" id="UP000247892">
    <property type="component" value="Unassembled WGS sequence"/>
</dbReference>
<evidence type="ECO:0000256" key="1">
    <source>
        <dbReference type="ARBA" id="ARBA00009437"/>
    </source>
</evidence>
<evidence type="ECO:0000256" key="4">
    <source>
        <dbReference type="ARBA" id="ARBA00023163"/>
    </source>
</evidence>
<dbReference type="CDD" id="cd08423">
    <property type="entry name" value="PBP2_LTTR_like_6"/>
    <property type="match status" value="1"/>
</dbReference>
<dbReference type="FunFam" id="1.10.10.10:FF:000001">
    <property type="entry name" value="LysR family transcriptional regulator"/>
    <property type="match status" value="1"/>
</dbReference>
<name>A0A318LTK4_9PSEU</name>
<keyword evidence="7" id="KW-1185">Reference proteome</keyword>
<keyword evidence="3" id="KW-0238">DNA-binding</keyword>
<comment type="caution">
    <text evidence="6">The sequence shown here is derived from an EMBL/GenBank/DDBJ whole genome shotgun (WGS) entry which is preliminary data.</text>
</comment>
<dbReference type="InterPro" id="IPR036390">
    <property type="entry name" value="WH_DNA-bd_sf"/>
</dbReference>
<dbReference type="AlphaFoldDB" id="A0A318LTK4"/>
<comment type="similarity">
    <text evidence="1">Belongs to the LysR transcriptional regulatory family.</text>
</comment>
<evidence type="ECO:0000313" key="7">
    <source>
        <dbReference type="Proteomes" id="UP000247892"/>
    </source>
</evidence>
<gene>
    <name evidence="6" type="ORF">BA062_05390</name>
</gene>
<dbReference type="PROSITE" id="PS50931">
    <property type="entry name" value="HTH_LYSR"/>
    <property type="match status" value="1"/>
</dbReference>
<dbReference type="EMBL" id="MASU01000002">
    <property type="protein sequence ID" value="PXY38033.1"/>
    <property type="molecule type" value="Genomic_DNA"/>
</dbReference>
<evidence type="ECO:0000259" key="5">
    <source>
        <dbReference type="PROSITE" id="PS50931"/>
    </source>
</evidence>
<dbReference type="InterPro" id="IPR036388">
    <property type="entry name" value="WH-like_DNA-bd_sf"/>
</dbReference>
<evidence type="ECO:0000256" key="2">
    <source>
        <dbReference type="ARBA" id="ARBA00023015"/>
    </source>
</evidence>
<dbReference type="GO" id="GO:0003700">
    <property type="term" value="F:DNA-binding transcription factor activity"/>
    <property type="evidence" value="ECO:0007669"/>
    <property type="project" value="InterPro"/>
</dbReference>
<dbReference type="GO" id="GO:0003677">
    <property type="term" value="F:DNA binding"/>
    <property type="evidence" value="ECO:0007669"/>
    <property type="project" value="UniProtKB-KW"/>
</dbReference>
<dbReference type="RefSeq" id="WP_110334900.1">
    <property type="nucleotide sequence ID" value="NZ_MASU01000002.1"/>
</dbReference>
<accession>A0A318LTK4</accession>
<keyword evidence="2" id="KW-0805">Transcription regulation</keyword>
<feature type="domain" description="HTH lysR-type" evidence="5">
    <location>
        <begin position="2"/>
        <end position="59"/>
    </location>
</feature>
<dbReference type="InterPro" id="IPR005119">
    <property type="entry name" value="LysR_subst-bd"/>
</dbReference>
<dbReference type="SUPFAM" id="SSF46785">
    <property type="entry name" value="Winged helix' DNA-binding domain"/>
    <property type="match status" value="1"/>
</dbReference>
<dbReference type="PANTHER" id="PTHR30346:SF29">
    <property type="entry name" value="LYSR SUBSTRATE-BINDING"/>
    <property type="match status" value="1"/>
</dbReference>
<dbReference type="InterPro" id="IPR000847">
    <property type="entry name" value="LysR_HTH_N"/>
</dbReference>
<protein>
    <submittedName>
        <fullName evidence="6">LysR family transcriptional regulator</fullName>
    </submittedName>
</protein>
<dbReference type="Gene3D" id="1.10.10.10">
    <property type="entry name" value="Winged helix-like DNA-binding domain superfamily/Winged helix DNA-binding domain"/>
    <property type="match status" value="1"/>
</dbReference>
<proteinExistence type="inferred from homology"/>
<dbReference type="Gene3D" id="3.40.190.10">
    <property type="entry name" value="Periplasmic binding protein-like II"/>
    <property type="match status" value="2"/>
</dbReference>
<reference evidence="6 7" key="1">
    <citation type="submission" date="2016-07" db="EMBL/GenBank/DDBJ databases">
        <title>Draft genome sequence of Prauserella sp. YIM 121212, isolated from alkaline soil.</title>
        <authorList>
            <person name="Ruckert C."/>
            <person name="Albersmeier A."/>
            <person name="Jiang C.-L."/>
            <person name="Jiang Y."/>
            <person name="Kalinowski J."/>
            <person name="Schneider O."/>
            <person name="Winkler A."/>
            <person name="Zotchev S.B."/>
        </authorList>
    </citation>
    <scope>NUCLEOTIDE SEQUENCE [LARGE SCALE GENOMIC DNA]</scope>
    <source>
        <strain evidence="6 7">YIM 121212</strain>
    </source>
</reference>
<sequence length="294" mass="31419">MLDVRRMQVLRAVITSGSISEAARNLGYTPSAISQQLSTLEREAGTALLERNGRGVRPTPAGELLSEHAEVLGTQLAKAEAALADLKNGRTGRLAIRYFATAGAALVPPAVTALRRELPDIQVDLKLVEPDDPLPEVEAGHADVAIVVFPRSKPPAESVELVHLLDDPYRAVLPKGHRLARKRLLDLADLAEEPWVGNEWPPGPCRDIMLQACGAAGFAPNFVVESEDYATAQGFVGAGLGVSLIPELALGAPHPAVVVRKVRRPSPVRVIYAAVAAHARDNPAVRVLLDAMKR</sequence>
<dbReference type="Pfam" id="PF00126">
    <property type="entry name" value="HTH_1"/>
    <property type="match status" value="1"/>
</dbReference>